<evidence type="ECO:0000313" key="4">
    <source>
        <dbReference type="Proteomes" id="UP001193389"/>
    </source>
</evidence>
<dbReference type="Pfam" id="PF18167">
    <property type="entry name" value="Sa_NUDIX"/>
    <property type="match status" value="1"/>
</dbReference>
<evidence type="ECO:0000256" key="1">
    <source>
        <dbReference type="SAM" id="Phobius"/>
    </source>
</evidence>
<keyword evidence="4" id="KW-1185">Reference proteome</keyword>
<keyword evidence="1" id="KW-0472">Membrane</keyword>
<gene>
    <name evidence="3" type="ORF">AQPE_4629</name>
</gene>
<sequence>MEERHTRFLNFFILVSLLLATINSKGKPYNASLLGATVGTAISLILATGGWILSHRSNLRTIFTAIFICNLRLSCSYLYRIKVDDQYLLIKSRKHGKYQPVGGNFKRNKFSHDTLQKLEVRDDDKFTNGHRSSDDLRLYIRGYRLPQFLKWYNSPNKKREVSYDREFYEELVEPGHFSSELFKYPIFNFIKQVITPVRYSTYLKCYEVHIYDIVELNPSRDQLTFLKELMQKGDCKEFKWATSNLIQTQGYQSHTQDTPYEITDHSIEILS</sequence>
<evidence type="ECO:0000313" key="3">
    <source>
        <dbReference type="EMBL" id="BBE20437.1"/>
    </source>
</evidence>
<dbReference type="Proteomes" id="UP001193389">
    <property type="component" value="Chromosome"/>
</dbReference>
<evidence type="ECO:0000259" key="2">
    <source>
        <dbReference type="Pfam" id="PF18167"/>
    </source>
</evidence>
<keyword evidence="1" id="KW-0812">Transmembrane</keyword>
<dbReference type="EMBL" id="AP018694">
    <property type="protein sequence ID" value="BBE20437.1"/>
    <property type="molecule type" value="Genomic_DNA"/>
</dbReference>
<keyword evidence="1" id="KW-1133">Transmembrane helix</keyword>
<accession>A0A5K7SG72</accession>
<dbReference type="RefSeq" id="WP_318348584.1">
    <property type="nucleotide sequence ID" value="NZ_AP018694.1"/>
</dbReference>
<dbReference type="KEGG" id="anf:AQPE_4629"/>
<dbReference type="AlphaFoldDB" id="A0A5K7SG72"/>
<protein>
    <recommendedName>
        <fullName evidence="2">CD-NTase-associated protein 16 NUDIX domain-containing protein</fullName>
    </recommendedName>
</protein>
<reference evidence="3" key="1">
    <citation type="journal article" date="2020" name="Int. J. Syst. Evol. Microbiol.">
        <title>Aquipluma nitroreducens gen. nov. sp. nov., a novel facultatively anaerobic bacterium isolated from a freshwater lake.</title>
        <authorList>
            <person name="Watanabe M."/>
            <person name="Kojima H."/>
            <person name="Fukui M."/>
        </authorList>
    </citation>
    <scope>NUCLEOTIDE SEQUENCE</scope>
    <source>
        <strain evidence="3">MeG22</strain>
    </source>
</reference>
<feature type="transmembrane region" description="Helical" evidence="1">
    <location>
        <begin position="34"/>
        <end position="54"/>
    </location>
</feature>
<feature type="domain" description="CD-NTase-associated protein 16 NUDIX" evidence="2">
    <location>
        <begin position="71"/>
        <end position="270"/>
    </location>
</feature>
<organism evidence="3 4">
    <name type="scientific">Aquipluma nitroreducens</name>
    <dbReference type="NCBI Taxonomy" id="2010828"/>
    <lineage>
        <taxon>Bacteria</taxon>
        <taxon>Pseudomonadati</taxon>
        <taxon>Bacteroidota</taxon>
        <taxon>Bacteroidia</taxon>
        <taxon>Marinilabiliales</taxon>
        <taxon>Prolixibacteraceae</taxon>
        <taxon>Aquipluma</taxon>
    </lineage>
</organism>
<name>A0A5K7SG72_9BACT</name>
<dbReference type="InterPro" id="IPR040829">
    <property type="entry name" value="Cap16_NUDIX"/>
</dbReference>
<proteinExistence type="predicted"/>